<keyword evidence="5" id="KW-1185">Reference proteome</keyword>
<dbReference type="GO" id="GO:0016020">
    <property type="term" value="C:membrane"/>
    <property type="evidence" value="ECO:0007669"/>
    <property type="project" value="UniProtKB-SubCell"/>
</dbReference>
<comment type="caution">
    <text evidence="4">The sequence shown here is derived from an EMBL/GenBank/DDBJ whole genome shotgun (WGS) entry which is preliminary data.</text>
</comment>
<evidence type="ECO:0000259" key="3">
    <source>
        <dbReference type="SMART" id="SM00244"/>
    </source>
</evidence>
<dbReference type="InterPro" id="IPR001107">
    <property type="entry name" value="Band_7"/>
</dbReference>
<dbReference type="Pfam" id="PF01145">
    <property type="entry name" value="Band_7"/>
    <property type="match status" value="1"/>
</dbReference>
<proteinExistence type="predicted"/>
<reference evidence="4" key="1">
    <citation type="submission" date="2020-03" db="EMBL/GenBank/DDBJ databases">
        <title>Psychroflexus Maritimus sp. nov., isolate from marine sediment.</title>
        <authorList>
            <person name="Zhong Y.-L."/>
        </authorList>
    </citation>
    <scope>NUCLEOTIDE SEQUENCE</scope>
    <source>
        <strain evidence="4">C1</strain>
    </source>
</reference>
<dbReference type="GO" id="GO:0007005">
    <property type="term" value="P:mitochondrion organization"/>
    <property type="evidence" value="ECO:0007669"/>
    <property type="project" value="TreeGrafter"/>
</dbReference>
<evidence type="ECO:0000313" key="4">
    <source>
        <dbReference type="EMBL" id="NGZ90833.1"/>
    </source>
</evidence>
<dbReference type="AlphaFoldDB" id="A0A967AFX6"/>
<dbReference type="EMBL" id="JAANAS010000105">
    <property type="protein sequence ID" value="NGZ90833.1"/>
    <property type="molecule type" value="Genomic_DNA"/>
</dbReference>
<name>A0A967AFX6_9FLAO</name>
<organism evidence="4 5">
    <name type="scientific">Psychroflexus maritimus</name>
    <dbReference type="NCBI Taxonomy" id="2714865"/>
    <lineage>
        <taxon>Bacteria</taxon>
        <taxon>Pseudomonadati</taxon>
        <taxon>Bacteroidota</taxon>
        <taxon>Flavobacteriia</taxon>
        <taxon>Flavobacteriales</taxon>
        <taxon>Flavobacteriaceae</taxon>
        <taxon>Psychroflexus</taxon>
    </lineage>
</organism>
<protein>
    <submittedName>
        <fullName evidence="4">Prohibitin family protein</fullName>
    </submittedName>
</protein>
<dbReference type="Proteomes" id="UP000643701">
    <property type="component" value="Unassembled WGS sequence"/>
</dbReference>
<dbReference type="SUPFAM" id="SSF117892">
    <property type="entry name" value="Band 7/SPFH domain"/>
    <property type="match status" value="1"/>
</dbReference>
<dbReference type="PANTHER" id="PTHR23222:SF1">
    <property type="entry name" value="PROHIBITIN-2"/>
    <property type="match status" value="1"/>
</dbReference>
<evidence type="ECO:0000256" key="1">
    <source>
        <dbReference type="ARBA" id="ARBA00004167"/>
    </source>
</evidence>
<evidence type="ECO:0000313" key="5">
    <source>
        <dbReference type="Proteomes" id="UP000643701"/>
    </source>
</evidence>
<sequence>MYIQRLIPIILASLFLTSCAVIRPGEVGVKQRLGKLKGEPVNEGIKFFNPFTTTYLRVPVRTTNVEQVLLLPSKEGLTITAEVSVLYHIERDMAPVIIEEIGKDFERNVLINTLRSAAANISAEYFAKDMHSLKRNEIEVSIKDKMNKVLRGKGFEIEAVLMKSINLPQRLSSAIEDKLRAEQQFQEMEFVVQRELREADRKRAEAEGIRDAQAIINEGLSPILIQYQSIQAFRELSKSNNAKIIITDGNAPIMVGQN</sequence>
<accession>A0A967AFX6</accession>
<dbReference type="Gene3D" id="3.30.479.30">
    <property type="entry name" value="Band 7 domain"/>
    <property type="match status" value="1"/>
</dbReference>
<dbReference type="SMART" id="SM00244">
    <property type="entry name" value="PHB"/>
    <property type="match status" value="1"/>
</dbReference>
<evidence type="ECO:0000256" key="2">
    <source>
        <dbReference type="ARBA" id="ARBA00023136"/>
    </source>
</evidence>
<dbReference type="InterPro" id="IPR036013">
    <property type="entry name" value="Band_7/SPFH_dom_sf"/>
</dbReference>
<keyword evidence="2" id="KW-0472">Membrane</keyword>
<dbReference type="RefSeq" id="WP_166401066.1">
    <property type="nucleotide sequence ID" value="NZ_JAANAS010000105.1"/>
</dbReference>
<gene>
    <name evidence="4" type="ORF">G7034_11300</name>
</gene>
<comment type="subcellular location">
    <subcellularLocation>
        <location evidence="1">Membrane</location>
        <topology evidence="1">Single-pass membrane protein</topology>
    </subcellularLocation>
</comment>
<dbReference type="InterPro" id="IPR000163">
    <property type="entry name" value="Prohibitin"/>
</dbReference>
<feature type="domain" description="Band 7" evidence="3">
    <location>
        <begin position="17"/>
        <end position="179"/>
    </location>
</feature>
<dbReference type="PROSITE" id="PS51257">
    <property type="entry name" value="PROKAR_LIPOPROTEIN"/>
    <property type="match status" value="1"/>
</dbReference>
<dbReference type="CDD" id="cd03401">
    <property type="entry name" value="SPFH_prohibitin"/>
    <property type="match status" value="1"/>
</dbReference>
<dbReference type="PANTHER" id="PTHR23222">
    <property type="entry name" value="PROHIBITIN"/>
    <property type="match status" value="1"/>
</dbReference>